<dbReference type="PANTHER" id="PTHR43096:SF58">
    <property type="entry name" value="CHAPERONE DNAJ-DOMAIN SUPERFAMILY PROTEIN"/>
    <property type="match status" value="1"/>
</dbReference>
<dbReference type="PRINTS" id="PR00625">
    <property type="entry name" value="JDOMAIN"/>
</dbReference>
<name>A0A7J7GP97_CAMSI</name>
<dbReference type="AlphaFoldDB" id="A0A7J7GP97"/>
<keyword evidence="4" id="KW-1185">Reference proteome</keyword>
<dbReference type="PROSITE" id="PS00636">
    <property type="entry name" value="DNAJ_1"/>
    <property type="match status" value="1"/>
</dbReference>
<dbReference type="FunFam" id="1.10.287.110:FF:000227">
    <property type="entry name" value="Uncharacterized protein"/>
    <property type="match status" value="1"/>
</dbReference>
<dbReference type="GO" id="GO:0042026">
    <property type="term" value="P:protein refolding"/>
    <property type="evidence" value="ECO:0007669"/>
    <property type="project" value="TreeGrafter"/>
</dbReference>
<dbReference type="GO" id="GO:0005737">
    <property type="term" value="C:cytoplasm"/>
    <property type="evidence" value="ECO:0007669"/>
    <property type="project" value="TreeGrafter"/>
</dbReference>
<evidence type="ECO:0000256" key="1">
    <source>
        <dbReference type="SAM" id="Phobius"/>
    </source>
</evidence>
<keyword evidence="1" id="KW-0812">Transmembrane</keyword>
<dbReference type="Gene3D" id="1.10.287.110">
    <property type="entry name" value="DnaJ domain"/>
    <property type="match status" value="1"/>
</dbReference>
<dbReference type="Pfam" id="PF00226">
    <property type="entry name" value="DnaJ"/>
    <property type="match status" value="1"/>
</dbReference>
<comment type="caution">
    <text evidence="3">The sequence shown here is derived from an EMBL/GenBank/DDBJ whole genome shotgun (WGS) entry which is preliminary data.</text>
</comment>
<dbReference type="InterPro" id="IPR018253">
    <property type="entry name" value="DnaJ_domain_CS"/>
</dbReference>
<feature type="transmembrane region" description="Helical" evidence="1">
    <location>
        <begin position="209"/>
        <end position="234"/>
    </location>
</feature>
<accession>A0A7J7GP97</accession>
<evidence type="ECO:0000259" key="2">
    <source>
        <dbReference type="PROSITE" id="PS50076"/>
    </source>
</evidence>
<evidence type="ECO:0000313" key="4">
    <source>
        <dbReference type="Proteomes" id="UP000593564"/>
    </source>
</evidence>
<proteinExistence type="predicted"/>
<dbReference type="InterPro" id="IPR036869">
    <property type="entry name" value="J_dom_sf"/>
</dbReference>
<dbReference type="SMART" id="SM00271">
    <property type="entry name" value="DnaJ"/>
    <property type="match status" value="1"/>
</dbReference>
<dbReference type="PROSITE" id="PS50076">
    <property type="entry name" value="DNAJ_2"/>
    <property type="match status" value="1"/>
</dbReference>
<feature type="transmembrane region" description="Helical" evidence="1">
    <location>
        <begin position="246"/>
        <end position="269"/>
    </location>
</feature>
<dbReference type="EMBL" id="JACBKZ010000010">
    <property type="protein sequence ID" value="KAF5941266.1"/>
    <property type="molecule type" value="Genomic_DNA"/>
</dbReference>
<dbReference type="CDD" id="cd06257">
    <property type="entry name" value="DnaJ"/>
    <property type="match status" value="1"/>
</dbReference>
<evidence type="ECO:0000313" key="3">
    <source>
        <dbReference type="EMBL" id="KAF5941266.1"/>
    </source>
</evidence>
<dbReference type="InterPro" id="IPR001623">
    <property type="entry name" value="DnaJ_domain"/>
</dbReference>
<keyword evidence="1" id="KW-0472">Membrane</keyword>
<dbReference type="SUPFAM" id="SSF46565">
    <property type="entry name" value="Chaperone J-domain"/>
    <property type="match status" value="1"/>
</dbReference>
<sequence length="318" mass="35768">MQAYLLVGPTSTSIDGGGKITPGSNRIWQPWVWPQGGGRSRSSHRRCWSPPVVVASATINGLQNHYAVLGVSPAASSADIKKAYRLLALKYHPDVSKDSRADEVFKMIHLAYDILSNETSRNQYDRALKFQEDTGRPSRGNWDLNHEFEDGIRIYRWADLRQRMQRERYWEKYSARDENSSYYDEAEQVSKEETTDEERGSFVEVLRSAFLSLFLMQTIGARLSLTFSSLMALLDRKLDAGYKVGYLIAWVLGGRGGIFLTLCLSFASWVCGKTSSSIVALVVVAMWVGSNLARYAPIPQGALLTLLYMSIKLQTDLN</sequence>
<dbReference type="Proteomes" id="UP000593564">
    <property type="component" value="Unassembled WGS sequence"/>
</dbReference>
<reference evidence="4" key="1">
    <citation type="journal article" date="2020" name="Nat. Commun.">
        <title>Genome assembly of wild tea tree DASZ reveals pedigree and selection history of tea varieties.</title>
        <authorList>
            <person name="Zhang W."/>
            <person name="Zhang Y."/>
            <person name="Qiu H."/>
            <person name="Guo Y."/>
            <person name="Wan H."/>
            <person name="Zhang X."/>
            <person name="Scossa F."/>
            <person name="Alseekh S."/>
            <person name="Zhang Q."/>
            <person name="Wang P."/>
            <person name="Xu L."/>
            <person name="Schmidt M.H."/>
            <person name="Jia X."/>
            <person name="Li D."/>
            <person name="Zhu A."/>
            <person name="Guo F."/>
            <person name="Chen W."/>
            <person name="Ni D."/>
            <person name="Usadel B."/>
            <person name="Fernie A.R."/>
            <person name="Wen W."/>
        </authorList>
    </citation>
    <scope>NUCLEOTIDE SEQUENCE [LARGE SCALE GENOMIC DNA]</scope>
    <source>
        <strain evidence="4">cv. G240</strain>
    </source>
</reference>
<keyword evidence="1" id="KW-1133">Transmembrane helix</keyword>
<gene>
    <name evidence="3" type="ORF">HYC85_022433</name>
</gene>
<dbReference type="GO" id="GO:0051082">
    <property type="term" value="F:unfolded protein binding"/>
    <property type="evidence" value="ECO:0007669"/>
    <property type="project" value="TreeGrafter"/>
</dbReference>
<organism evidence="3 4">
    <name type="scientific">Camellia sinensis</name>
    <name type="common">Tea plant</name>
    <name type="synonym">Thea sinensis</name>
    <dbReference type="NCBI Taxonomy" id="4442"/>
    <lineage>
        <taxon>Eukaryota</taxon>
        <taxon>Viridiplantae</taxon>
        <taxon>Streptophyta</taxon>
        <taxon>Embryophyta</taxon>
        <taxon>Tracheophyta</taxon>
        <taxon>Spermatophyta</taxon>
        <taxon>Magnoliopsida</taxon>
        <taxon>eudicotyledons</taxon>
        <taxon>Gunneridae</taxon>
        <taxon>Pentapetalae</taxon>
        <taxon>asterids</taxon>
        <taxon>Ericales</taxon>
        <taxon>Theaceae</taxon>
        <taxon>Camellia</taxon>
    </lineage>
</organism>
<dbReference type="PANTHER" id="PTHR43096">
    <property type="entry name" value="DNAJ HOMOLOG 1, MITOCHONDRIAL-RELATED"/>
    <property type="match status" value="1"/>
</dbReference>
<feature type="domain" description="J" evidence="2">
    <location>
        <begin position="64"/>
        <end position="128"/>
    </location>
</feature>
<protein>
    <recommendedName>
        <fullName evidence="2">J domain-containing protein</fullName>
    </recommendedName>
</protein>
<feature type="transmembrane region" description="Helical" evidence="1">
    <location>
        <begin position="275"/>
        <end position="293"/>
    </location>
</feature>
<reference evidence="3 4" key="2">
    <citation type="submission" date="2020-07" db="EMBL/GenBank/DDBJ databases">
        <title>Genome assembly of wild tea tree DASZ reveals pedigree and selection history of tea varieties.</title>
        <authorList>
            <person name="Zhang W."/>
        </authorList>
    </citation>
    <scope>NUCLEOTIDE SEQUENCE [LARGE SCALE GENOMIC DNA]</scope>
    <source>
        <strain evidence="4">cv. G240</strain>
        <tissue evidence="3">Leaf</tissue>
    </source>
</reference>